<comment type="caution">
    <text evidence="1">The sequence shown here is derived from an EMBL/GenBank/DDBJ whole genome shotgun (WGS) entry which is preliminary data.</text>
</comment>
<evidence type="ECO:0000313" key="2">
    <source>
        <dbReference type="Proteomes" id="UP001633002"/>
    </source>
</evidence>
<gene>
    <name evidence="1" type="ORF">R1sor_009515</name>
</gene>
<dbReference type="EMBL" id="JBJQOH010000002">
    <property type="protein sequence ID" value="KAL3695439.1"/>
    <property type="molecule type" value="Genomic_DNA"/>
</dbReference>
<sequence length="137" mass="14644">MLVGRSIGARVGFHSGGISGRKDTCFSLGQLGFLLGWGPECPCQFRYALLSSVVLLLLSFLSHSYLSPSLLLHWAPTKQLVVVGVFLVSIRCVALLPGGCSDRFSQHLLVFLPLGMGLGRLRVASSRPPPPALRSVG</sequence>
<name>A0ABD3HXC1_9MARC</name>
<evidence type="ECO:0000313" key="1">
    <source>
        <dbReference type="EMBL" id="KAL3695439.1"/>
    </source>
</evidence>
<accession>A0ABD3HXC1</accession>
<keyword evidence="2" id="KW-1185">Reference proteome</keyword>
<dbReference type="AlphaFoldDB" id="A0ABD3HXC1"/>
<dbReference type="Proteomes" id="UP001633002">
    <property type="component" value="Unassembled WGS sequence"/>
</dbReference>
<proteinExistence type="predicted"/>
<reference evidence="1 2" key="1">
    <citation type="submission" date="2024-09" db="EMBL/GenBank/DDBJ databases">
        <title>Chromosome-scale assembly of Riccia sorocarpa.</title>
        <authorList>
            <person name="Paukszto L."/>
        </authorList>
    </citation>
    <scope>NUCLEOTIDE SEQUENCE [LARGE SCALE GENOMIC DNA]</scope>
    <source>
        <strain evidence="1">LP-2024</strain>
        <tissue evidence="1">Aerial parts of the thallus</tissue>
    </source>
</reference>
<protein>
    <submittedName>
        <fullName evidence="1">Uncharacterized protein</fullName>
    </submittedName>
</protein>
<organism evidence="1 2">
    <name type="scientific">Riccia sorocarpa</name>
    <dbReference type="NCBI Taxonomy" id="122646"/>
    <lineage>
        <taxon>Eukaryota</taxon>
        <taxon>Viridiplantae</taxon>
        <taxon>Streptophyta</taxon>
        <taxon>Embryophyta</taxon>
        <taxon>Marchantiophyta</taxon>
        <taxon>Marchantiopsida</taxon>
        <taxon>Marchantiidae</taxon>
        <taxon>Marchantiales</taxon>
        <taxon>Ricciaceae</taxon>
        <taxon>Riccia</taxon>
    </lineage>
</organism>